<feature type="transmembrane region" description="Helical" evidence="1">
    <location>
        <begin position="145"/>
        <end position="165"/>
    </location>
</feature>
<name>A0A545TK14_9GAMM</name>
<protein>
    <submittedName>
        <fullName evidence="2">DUF4386 family protein</fullName>
    </submittedName>
</protein>
<organism evidence="2 3">
    <name type="scientific">Aliikangiella marina</name>
    <dbReference type="NCBI Taxonomy" id="1712262"/>
    <lineage>
        <taxon>Bacteria</taxon>
        <taxon>Pseudomonadati</taxon>
        <taxon>Pseudomonadota</taxon>
        <taxon>Gammaproteobacteria</taxon>
        <taxon>Oceanospirillales</taxon>
        <taxon>Pleioneaceae</taxon>
        <taxon>Aliikangiella</taxon>
    </lineage>
</organism>
<feature type="transmembrane region" description="Helical" evidence="1">
    <location>
        <begin position="64"/>
        <end position="86"/>
    </location>
</feature>
<dbReference type="AlphaFoldDB" id="A0A545TK14"/>
<keyword evidence="1" id="KW-0472">Membrane</keyword>
<accession>A0A545TK14</accession>
<feature type="transmembrane region" description="Helical" evidence="1">
    <location>
        <begin position="29"/>
        <end position="52"/>
    </location>
</feature>
<dbReference type="EMBL" id="VIKR01000001">
    <property type="protein sequence ID" value="TQV77564.1"/>
    <property type="molecule type" value="Genomic_DNA"/>
</dbReference>
<evidence type="ECO:0000313" key="3">
    <source>
        <dbReference type="Proteomes" id="UP000317839"/>
    </source>
</evidence>
<comment type="caution">
    <text evidence="2">The sequence shown here is derived from an EMBL/GenBank/DDBJ whole genome shotgun (WGS) entry which is preliminary data.</text>
</comment>
<reference evidence="2 3" key="1">
    <citation type="submission" date="2019-06" db="EMBL/GenBank/DDBJ databases">
        <title>Draft genome of Aliikangiella marina GYP-15.</title>
        <authorList>
            <person name="Wang G."/>
        </authorList>
    </citation>
    <scope>NUCLEOTIDE SEQUENCE [LARGE SCALE GENOMIC DNA]</scope>
    <source>
        <strain evidence="2 3">GYP-15</strain>
    </source>
</reference>
<proteinExistence type="predicted"/>
<dbReference type="Proteomes" id="UP000317839">
    <property type="component" value="Unassembled WGS sequence"/>
</dbReference>
<keyword evidence="3" id="KW-1185">Reference proteome</keyword>
<dbReference type="Pfam" id="PF14329">
    <property type="entry name" value="DUF4386"/>
    <property type="match status" value="1"/>
</dbReference>
<feature type="transmembrane region" description="Helical" evidence="1">
    <location>
        <begin position="171"/>
        <end position="188"/>
    </location>
</feature>
<sequence length="192" mass="21084">MFVFYGAIFSFPQDASSLDKVAYMAENQVTLFIMNIIGYVLFGFLLAILVLAIHRKLIATNETLVQLASIFGLIWVGIIITGGMMANIGLQTLIDLANTEPEHVRAVWLANNVVEESLGGGIEIFGGLWVLLITIVSLKGKLMPFGLNILGLIVGVAGILTLYPLDLFTEIFGLTQIVWFIWLGIVLIRDNK</sequence>
<dbReference type="OrthoDB" id="1162205at2"/>
<gene>
    <name evidence="2" type="ORF">FLL45_02635</name>
</gene>
<keyword evidence="1" id="KW-0812">Transmembrane</keyword>
<evidence type="ECO:0000256" key="1">
    <source>
        <dbReference type="SAM" id="Phobius"/>
    </source>
</evidence>
<evidence type="ECO:0000313" key="2">
    <source>
        <dbReference type="EMBL" id="TQV77564.1"/>
    </source>
</evidence>
<dbReference type="InterPro" id="IPR025495">
    <property type="entry name" value="DUF4386"/>
</dbReference>
<feature type="transmembrane region" description="Helical" evidence="1">
    <location>
        <begin position="118"/>
        <end position="138"/>
    </location>
</feature>
<keyword evidence="1" id="KW-1133">Transmembrane helix</keyword>